<evidence type="ECO:0000256" key="13">
    <source>
        <dbReference type="ARBA" id="ARBA00031832"/>
    </source>
</evidence>
<proteinExistence type="inferred from homology"/>
<evidence type="ECO:0000256" key="12">
    <source>
        <dbReference type="ARBA" id="ARBA00023004"/>
    </source>
</evidence>
<accession>A0ABU0MKE5</accession>
<feature type="region of interest" description="Disordered" evidence="14">
    <location>
        <begin position="41"/>
        <end position="85"/>
    </location>
</feature>
<comment type="similarity">
    <text evidence="3">Belongs to the NapB family.</text>
</comment>
<evidence type="ECO:0000256" key="8">
    <source>
        <dbReference type="ARBA" id="ARBA00022723"/>
    </source>
</evidence>
<evidence type="ECO:0000256" key="9">
    <source>
        <dbReference type="ARBA" id="ARBA00022729"/>
    </source>
</evidence>
<dbReference type="Gene3D" id="1.10.1130.10">
    <property type="entry name" value="Flavocytochrome C3, Chain A"/>
    <property type="match status" value="1"/>
</dbReference>
<evidence type="ECO:0000256" key="11">
    <source>
        <dbReference type="ARBA" id="ARBA00022982"/>
    </source>
</evidence>
<evidence type="ECO:0000256" key="5">
    <source>
        <dbReference type="ARBA" id="ARBA00013773"/>
    </source>
</evidence>
<feature type="signal peptide" evidence="15">
    <location>
        <begin position="1"/>
        <end position="20"/>
    </location>
</feature>
<evidence type="ECO:0000256" key="7">
    <source>
        <dbReference type="ARBA" id="ARBA00022617"/>
    </source>
</evidence>
<keyword evidence="6" id="KW-0813">Transport</keyword>
<comment type="subcellular location">
    <subcellularLocation>
        <location evidence="2">Periplasm</location>
    </subcellularLocation>
</comment>
<keyword evidence="17" id="KW-1185">Reference proteome</keyword>
<dbReference type="Proteomes" id="UP001244552">
    <property type="component" value="Unassembled WGS sequence"/>
</dbReference>
<feature type="compositionally biased region" description="Basic and acidic residues" evidence="14">
    <location>
        <begin position="67"/>
        <end position="85"/>
    </location>
</feature>
<keyword evidence="10" id="KW-0574">Periplasm</keyword>
<gene>
    <name evidence="16" type="ORF">QO018_002596</name>
</gene>
<evidence type="ECO:0000256" key="14">
    <source>
        <dbReference type="SAM" id="MobiDB-lite"/>
    </source>
</evidence>
<evidence type="ECO:0000256" key="3">
    <source>
        <dbReference type="ARBA" id="ARBA00007368"/>
    </source>
</evidence>
<sequence length="192" mass="20303">MKTRFLIAALALLAGAPALTAGIATVGIATGVTAARAADASAADSPQELAGTGTVGGIKVPSANHPITRDDPAEATHREITDDQRRARNYADQPPLIPHAIRDYQIDLNINKCLTCHDRRNTEGSQAPMISVTHFQDRDGQTLGTVAARRYFCTQCHVPQSDAQPIVPNSFRDFDAVLGHSPTQGLGQGGAK</sequence>
<keyword evidence="9 15" id="KW-0732">Signal</keyword>
<evidence type="ECO:0000256" key="6">
    <source>
        <dbReference type="ARBA" id="ARBA00022448"/>
    </source>
</evidence>
<dbReference type="SUPFAM" id="SSF48695">
    <property type="entry name" value="Multiheme cytochromes"/>
    <property type="match status" value="1"/>
</dbReference>
<organism evidence="16 17">
    <name type="scientific">Azospirillum picis</name>
    <dbReference type="NCBI Taxonomy" id="488438"/>
    <lineage>
        <taxon>Bacteria</taxon>
        <taxon>Pseudomonadati</taxon>
        <taxon>Pseudomonadota</taxon>
        <taxon>Alphaproteobacteria</taxon>
        <taxon>Rhodospirillales</taxon>
        <taxon>Azospirillaceae</taxon>
        <taxon>Azospirillum</taxon>
    </lineage>
</organism>
<keyword evidence="11" id="KW-0249">Electron transport</keyword>
<evidence type="ECO:0000256" key="10">
    <source>
        <dbReference type="ARBA" id="ARBA00022764"/>
    </source>
</evidence>
<evidence type="ECO:0000256" key="15">
    <source>
        <dbReference type="SAM" id="SignalP"/>
    </source>
</evidence>
<dbReference type="InterPro" id="IPR005591">
    <property type="entry name" value="NapB"/>
</dbReference>
<dbReference type="Pfam" id="PF03892">
    <property type="entry name" value="NapB"/>
    <property type="match status" value="1"/>
</dbReference>
<reference evidence="16 17" key="1">
    <citation type="submission" date="2023-07" db="EMBL/GenBank/DDBJ databases">
        <title>Genomic Encyclopedia of Type Strains, Phase IV (KMG-IV): sequencing the most valuable type-strain genomes for metagenomic binning, comparative biology and taxonomic classification.</title>
        <authorList>
            <person name="Goeker M."/>
        </authorList>
    </citation>
    <scope>NUCLEOTIDE SEQUENCE [LARGE SCALE GENOMIC DNA]</scope>
    <source>
        <strain evidence="16 17">DSM 19922</strain>
    </source>
</reference>
<dbReference type="PANTHER" id="PTHR38604:SF1">
    <property type="entry name" value="PERIPLASMIC NITRATE REDUCTASE, ELECTRON TRANSFER SUBUNIT"/>
    <property type="match status" value="1"/>
</dbReference>
<evidence type="ECO:0000256" key="2">
    <source>
        <dbReference type="ARBA" id="ARBA00004418"/>
    </source>
</evidence>
<evidence type="ECO:0000313" key="17">
    <source>
        <dbReference type="Proteomes" id="UP001244552"/>
    </source>
</evidence>
<dbReference type="InterPro" id="IPR036280">
    <property type="entry name" value="Multihaem_cyt_sf"/>
</dbReference>
<keyword evidence="7" id="KW-0349">Heme</keyword>
<dbReference type="PANTHER" id="PTHR38604">
    <property type="entry name" value="PERIPLASMIC NITRATE REDUCTASE, ELECTRON TRANSFER SUBUNIT"/>
    <property type="match status" value="1"/>
</dbReference>
<keyword evidence="12" id="KW-0408">Iron</keyword>
<dbReference type="RefSeq" id="WP_209982428.1">
    <property type="nucleotide sequence ID" value="NZ_JAGINO010000008.1"/>
</dbReference>
<comment type="function">
    <text evidence="1">Electron transfer subunit of the periplasmic nitrate reductase complex NapAB. Receives electrons from the membrane-anchored tetraheme c-type NapC protein and transfers these to NapA subunit, thus allowing electron flow between membrane and periplasm. Essential for periplasmic nitrate reduction with nitrate as the terminal electron acceptor.</text>
</comment>
<evidence type="ECO:0000256" key="1">
    <source>
        <dbReference type="ARBA" id="ARBA00002599"/>
    </source>
</evidence>
<protein>
    <recommendedName>
        <fullName evidence="5">Periplasmic nitrate reductase, electron transfer subunit</fullName>
    </recommendedName>
    <alternativeName>
        <fullName evidence="13">Diheme cytochrome c NapB</fullName>
    </alternativeName>
</protein>
<feature type="chain" id="PRO_5045606305" description="Periplasmic nitrate reductase, electron transfer subunit" evidence="15">
    <location>
        <begin position="21"/>
        <end position="192"/>
    </location>
</feature>
<name>A0ABU0MKE5_9PROT</name>
<comment type="caution">
    <text evidence="16">The sequence shown here is derived from an EMBL/GenBank/DDBJ whole genome shotgun (WGS) entry which is preliminary data.</text>
</comment>
<dbReference type="EMBL" id="JAUSVU010000008">
    <property type="protein sequence ID" value="MDQ0533733.1"/>
    <property type="molecule type" value="Genomic_DNA"/>
</dbReference>
<comment type="subunit">
    <text evidence="4">Component of the periplasmic nitrate reductase NapAB complex composed of NapA and NapB.</text>
</comment>
<keyword evidence="8" id="KW-0479">Metal-binding</keyword>
<evidence type="ECO:0000313" key="16">
    <source>
        <dbReference type="EMBL" id="MDQ0533733.1"/>
    </source>
</evidence>
<evidence type="ECO:0000256" key="4">
    <source>
        <dbReference type="ARBA" id="ARBA00011752"/>
    </source>
</evidence>